<reference evidence="8 9" key="1">
    <citation type="journal article" date="2018" name="Genome Announc.">
        <title>Draft Genome Sequence of "Candidatus Phycosocius bacilliformis," an Alphaproteobacterial Ectosymbiont of the Hydrocarbon-Producing Green Alga Botryococcus braunii.</title>
        <authorList>
            <person name="Tanabe Y."/>
            <person name="Yamaguchi H."/>
            <person name="Watanabe M.M."/>
        </authorList>
    </citation>
    <scope>NUCLEOTIDE SEQUENCE [LARGE SCALE GENOMIC DNA]</scope>
    <source>
        <strain evidence="8 9">BOTRYCO-2</strain>
    </source>
</reference>
<dbReference type="InterPro" id="IPR005913">
    <property type="entry name" value="dTDP_dehydrorham_reduct"/>
</dbReference>
<comment type="function">
    <text evidence="6">Catalyzes the reduction of dTDP-6-deoxy-L-lyxo-4-hexulose to yield dTDP-L-rhamnose.</text>
</comment>
<keyword evidence="6" id="KW-0521">NADP</keyword>
<dbReference type="InterPro" id="IPR029903">
    <property type="entry name" value="RmlD-like-bd"/>
</dbReference>
<dbReference type="AlphaFoldDB" id="A0A2P2E6H5"/>
<dbReference type="Pfam" id="PF04321">
    <property type="entry name" value="RmlD_sub_bind"/>
    <property type="match status" value="1"/>
</dbReference>
<evidence type="ECO:0000256" key="2">
    <source>
        <dbReference type="ARBA" id="ARBA00010944"/>
    </source>
</evidence>
<dbReference type="OrthoDB" id="9803892at2"/>
<comment type="catalytic activity">
    <reaction evidence="5 6">
        <text>dTDP-beta-L-rhamnose + NADP(+) = dTDP-4-dehydro-beta-L-rhamnose + NADPH + H(+)</text>
        <dbReference type="Rhea" id="RHEA:21796"/>
        <dbReference type="ChEBI" id="CHEBI:15378"/>
        <dbReference type="ChEBI" id="CHEBI:57510"/>
        <dbReference type="ChEBI" id="CHEBI:57783"/>
        <dbReference type="ChEBI" id="CHEBI:58349"/>
        <dbReference type="ChEBI" id="CHEBI:62830"/>
        <dbReference type="EC" id="1.1.1.133"/>
    </reaction>
</comment>
<dbReference type="CDD" id="cd05254">
    <property type="entry name" value="dTDP_HR_like_SDR_e"/>
    <property type="match status" value="1"/>
</dbReference>
<feature type="domain" description="RmlD-like substrate binding" evidence="7">
    <location>
        <begin position="1"/>
        <end position="287"/>
    </location>
</feature>
<dbReference type="PANTHER" id="PTHR10491:SF4">
    <property type="entry name" value="METHIONINE ADENOSYLTRANSFERASE 2 SUBUNIT BETA"/>
    <property type="match status" value="1"/>
</dbReference>
<dbReference type="EC" id="1.1.1.133" evidence="3 6"/>
<evidence type="ECO:0000256" key="3">
    <source>
        <dbReference type="ARBA" id="ARBA00012929"/>
    </source>
</evidence>
<evidence type="ECO:0000313" key="9">
    <source>
        <dbReference type="Proteomes" id="UP000245086"/>
    </source>
</evidence>
<dbReference type="Proteomes" id="UP000245086">
    <property type="component" value="Unassembled WGS sequence"/>
</dbReference>
<dbReference type="NCBIfam" id="TIGR01214">
    <property type="entry name" value="rmlD"/>
    <property type="match status" value="1"/>
</dbReference>
<evidence type="ECO:0000256" key="5">
    <source>
        <dbReference type="ARBA" id="ARBA00048200"/>
    </source>
</evidence>
<gene>
    <name evidence="8" type="primary">rmlD</name>
    <name evidence="8" type="ORF">PbB2_00323</name>
</gene>
<evidence type="ECO:0000259" key="7">
    <source>
        <dbReference type="Pfam" id="PF04321"/>
    </source>
</evidence>
<accession>A0A2P2E6H5</accession>
<dbReference type="Gene3D" id="3.40.50.720">
    <property type="entry name" value="NAD(P)-binding Rossmann-like Domain"/>
    <property type="match status" value="1"/>
</dbReference>
<evidence type="ECO:0000256" key="1">
    <source>
        <dbReference type="ARBA" id="ARBA00004781"/>
    </source>
</evidence>
<dbReference type="EMBL" id="BFBR01000001">
    <property type="protein sequence ID" value="GBF56666.1"/>
    <property type="molecule type" value="Genomic_DNA"/>
</dbReference>
<dbReference type="Gene3D" id="3.90.25.10">
    <property type="entry name" value="UDP-galactose 4-epimerase, domain 1"/>
    <property type="match status" value="1"/>
</dbReference>
<dbReference type="RefSeq" id="WP_108983531.1">
    <property type="nucleotide sequence ID" value="NZ_BFBR01000001.1"/>
</dbReference>
<dbReference type="PANTHER" id="PTHR10491">
    <property type="entry name" value="DTDP-4-DEHYDRORHAMNOSE REDUCTASE"/>
    <property type="match status" value="1"/>
</dbReference>
<comment type="cofactor">
    <cofactor evidence="6">
        <name>Mg(2+)</name>
        <dbReference type="ChEBI" id="CHEBI:18420"/>
    </cofactor>
    <text evidence="6">Binds 1 Mg(2+) ion per monomer.</text>
</comment>
<sequence>MKLLVFGQQGQLAQAVAAVGPHRGIDVTCLGRSKCNITSPTDVTGWLTRIRPDLVLNAAAFTAVDAAETQVDQATALNTTAPQFLARATMEHKIAFLHVSTDYVFDGRKAGPYVETDPTHPLNVYGQTKRDGELAVLDANPTALVVRTSWVFSPFAHNFVRTILKRAQERVPLSVVDDQTGAPTSALDLADACLTALQAKHTGSLAAGIFHYTSSGQTSWYGLAREILDQTQDWRPGFDIEIKAVTTDQFKTAAVRPRNSVLDCRAFVGQFGHVQPNWRDSLSETLVALKPEFGAST</sequence>
<comment type="similarity">
    <text evidence="2 6">Belongs to the dTDP-4-dehydrorhamnose reductase family.</text>
</comment>
<proteinExistence type="inferred from homology"/>
<dbReference type="InterPro" id="IPR036291">
    <property type="entry name" value="NAD(P)-bd_dom_sf"/>
</dbReference>
<protein>
    <recommendedName>
        <fullName evidence="4 6">dTDP-4-dehydrorhamnose reductase</fullName>
        <ecNumber evidence="3 6">1.1.1.133</ecNumber>
    </recommendedName>
</protein>
<dbReference type="GO" id="GO:0019305">
    <property type="term" value="P:dTDP-rhamnose biosynthetic process"/>
    <property type="evidence" value="ECO:0007669"/>
    <property type="project" value="UniProtKB-UniPathway"/>
</dbReference>
<keyword evidence="9" id="KW-1185">Reference proteome</keyword>
<dbReference type="SUPFAM" id="SSF51735">
    <property type="entry name" value="NAD(P)-binding Rossmann-fold domains"/>
    <property type="match status" value="1"/>
</dbReference>
<evidence type="ECO:0000313" key="8">
    <source>
        <dbReference type="EMBL" id="GBF56666.1"/>
    </source>
</evidence>
<evidence type="ECO:0000256" key="6">
    <source>
        <dbReference type="RuleBase" id="RU364082"/>
    </source>
</evidence>
<dbReference type="UniPathway" id="UPA00124"/>
<name>A0A2P2E6H5_9PROT</name>
<comment type="caution">
    <text evidence="8">The sequence shown here is derived from an EMBL/GenBank/DDBJ whole genome shotgun (WGS) entry which is preliminary data.</text>
</comment>
<dbReference type="GO" id="GO:0008831">
    <property type="term" value="F:dTDP-4-dehydrorhamnose reductase activity"/>
    <property type="evidence" value="ECO:0007669"/>
    <property type="project" value="UniProtKB-EC"/>
</dbReference>
<organism evidence="8 9">
    <name type="scientific">Candidatus Phycosocius bacilliformis</name>
    <dbReference type="NCBI Taxonomy" id="1445552"/>
    <lineage>
        <taxon>Bacteria</taxon>
        <taxon>Pseudomonadati</taxon>
        <taxon>Pseudomonadota</taxon>
        <taxon>Alphaproteobacteria</taxon>
        <taxon>Caulobacterales</taxon>
        <taxon>Caulobacterales incertae sedis</taxon>
        <taxon>Candidatus Phycosocius</taxon>
    </lineage>
</organism>
<keyword evidence="6 8" id="KW-0560">Oxidoreductase</keyword>
<comment type="pathway">
    <text evidence="1 6">Carbohydrate biosynthesis; dTDP-L-rhamnose biosynthesis.</text>
</comment>
<evidence type="ECO:0000256" key="4">
    <source>
        <dbReference type="ARBA" id="ARBA00017099"/>
    </source>
</evidence>